<keyword evidence="4" id="KW-0804">Transcription</keyword>
<dbReference type="OrthoDB" id="5600212at2759"/>
<dbReference type="InterPro" id="IPR050815">
    <property type="entry name" value="TF_fung"/>
</dbReference>
<proteinExistence type="predicted"/>
<dbReference type="Gene3D" id="4.10.240.10">
    <property type="entry name" value="Zn(2)-C6 fungal-type DNA-binding domain"/>
    <property type="match status" value="1"/>
</dbReference>
<dbReference type="PROSITE" id="PS50048">
    <property type="entry name" value="ZN2_CY6_FUNGAL_2"/>
    <property type="match status" value="1"/>
</dbReference>
<dbReference type="PANTHER" id="PTHR47338:SF10">
    <property type="entry name" value="TRANSCRIPTION FACTOR DOMAIN-CONTAINING PROTEIN-RELATED"/>
    <property type="match status" value="1"/>
</dbReference>
<dbReference type="GO" id="GO:0006351">
    <property type="term" value="P:DNA-templated transcription"/>
    <property type="evidence" value="ECO:0007669"/>
    <property type="project" value="InterPro"/>
</dbReference>
<keyword evidence="6" id="KW-0175">Coiled coil</keyword>
<keyword evidence="3" id="KW-0805">Transcription regulation</keyword>
<keyword evidence="10" id="KW-1185">Reference proteome</keyword>
<dbReference type="SUPFAM" id="SSF57701">
    <property type="entry name" value="Zn2/Cys6 DNA-binding domain"/>
    <property type="match status" value="1"/>
</dbReference>
<evidence type="ECO:0000256" key="3">
    <source>
        <dbReference type="ARBA" id="ARBA00023015"/>
    </source>
</evidence>
<reference evidence="9" key="1">
    <citation type="submission" date="2021-07" db="EMBL/GenBank/DDBJ databases">
        <authorList>
            <person name="Durling M."/>
        </authorList>
    </citation>
    <scope>NUCLEOTIDE SEQUENCE</scope>
</reference>
<accession>A0A9N9Q5R5</accession>
<dbReference type="InterPro" id="IPR036864">
    <property type="entry name" value="Zn2-C6_fun-type_DNA-bd_sf"/>
</dbReference>
<dbReference type="SMART" id="SM00066">
    <property type="entry name" value="GAL4"/>
    <property type="match status" value="1"/>
</dbReference>
<dbReference type="CDD" id="cd12148">
    <property type="entry name" value="fungal_TF_MHR"/>
    <property type="match status" value="1"/>
</dbReference>
<name>A0A9N9Q5R5_9HELO</name>
<dbReference type="Pfam" id="PF04082">
    <property type="entry name" value="Fungal_trans"/>
    <property type="match status" value="1"/>
</dbReference>
<keyword evidence="5" id="KW-0539">Nucleus</keyword>
<dbReference type="GO" id="GO:0000981">
    <property type="term" value="F:DNA-binding transcription factor activity, RNA polymerase II-specific"/>
    <property type="evidence" value="ECO:0007669"/>
    <property type="project" value="InterPro"/>
</dbReference>
<evidence type="ECO:0000256" key="2">
    <source>
        <dbReference type="ARBA" id="ARBA00022723"/>
    </source>
</evidence>
<dbReference type="Pfam" id="PF00172">
    <property type="entry name" value="Zn_clus"/>
    <property type="match status" value="1"/>
</dbReference>
<feature type="domain" description="Zn(2)-C6 fungal-type" evidence="8">
    <location>
        <begin position="43"/>
        <end position="73"/>
    </location>
</feature>
<evidence type="ECO:0000256" key="1">
    <source>
        <dbReference type="ARBA" id="ARBA00004123"/>
    </source>
</evidence>
<evidence type="ECO:0000256" key="4">
    <source>
        <dbReference type="ARBA" id="ARBA00023163"/>
    </source>
</evidence>
<evidence type="ECO:0000313" key="9">
    <source>
        <dbReference type="EMBL" id="CAG8974701.1"/>
    </source>
</evidence>
<evidence type="ECO:0000256" key="6">
    <source>
        <dbReference type="SAM" id="Coils"/>
    </source>
</evidence>
<dbReference type="GO" id="GO:0008270">
    <property type="term" value="F:zinc ion binding"/>
    <property type="evidence" value="ECO:0007669"/>
    <property type="project" value="InterPro"/>
</dbReference>
<comment type="caution">
    <text evidence="9">The sequence shown here is derived from an EMBL/GenBank/DDBJ whole genome shotgun (WGS) entry which is preliminary data.</text>
</comment>
<keyword evidence="2" id="KW-0479">Metal-binding</keyword>
<dbReference type="CDD" id="cd00067">
    <property type="entry name" value="GAL4"/>
    <property type="match status" value="1"/>
</dbReference>
<sequence>MSNSNTSSNSPSDVVMEPSAAIDSESLPGGLGPGAKPLEKTIACVSCRKRKLRCDRSKPQCATCTRLGHDCEYPERRRNLGAKRRNMKELEARLAQVETRLVAEVNAQQQKFPVDSAPVVGADWDAIAKDLDFDIGDTVPDSIFDTNQFGFGLQPSPQTIFVEEPPSQELISLGLDEPLPPAYVIDELHKIYFEKHHPSIPMMHKYRYLTSLDRAPSTRPPICLRYTIWATAASLTDEYSIYEDVFYKRARKYIEAAEMKGHGETFVSLYHAQTWGLIAHYEAKKTYFSRSWMSTGRMARMVHMLGLHRLDGDASNAQQILPPPRDFIESEERRRTFWAAFYGDRWASSGTGWPMIFDEKEVGQLSIRDHHTHILKIHTNLPCSEESFELGIPQISVSLAEALTPRGAPTISPFGGVILSAALFGHNFQHLHQKGKNERPEDLAEGEFWKRHRKMDNVLSNTFMFLPEDLRMPKGRQDMNVVFLHMNIHASIVCLHQAAILTAQRHNLDSRIIRQSRGRSLTAAQEIANIMRLISHIDASLIHSWMGFCLYVAAGVCLSDVTSKEPNPQSSSDLYFILSAMNAIGRRHNITKHFTAQLELDIEASGIENGNTSKTPLGMAEHTVPNIPMMGMLASRNGQPMTVNDLRAFVKASPVNTENPSINSTPQVESLIAVETTLQANTHPEHVRSGDVHSASKIQTTPVHNPQFTPTMQPPDIAHKTCPYGETPGNPSCSNAPLQSSEPAANSSMQFPLRQAEGVPQQTEPSWSHNINGWDTGTGNVEQFDGFGSSSVDMEALLDGIDWTDESNQNRS</sequence>
<feature type="coiled-coil region" evidence="6">
    <location>
        <begin position="80"/>
        <end position="107"/>
    </location>
</feature>
<organism evidence="9 10">
    <name type="scientific">Hymenoscyphus albidus</name>
    <dbReference type="NCBI Taxonomy" id="595503"/>
    <lineage>
        <taxon>Eukaryota</taxon>
        <taxon>Fungi</taxon>
        <taxon>Dikarya</taxon>
        <taxon>Ascomycota</taxon>
        <taxon>Pezizomycotina</taxon>
        <taxon>Leotiomycetes</taxon>
        <taxon>Helotiales</taxon>
        <taxon>Helotiaceae</taxon>
        <taxon>Hymenoscyphus</taxon>
    </lineage>
</organism>
<feature type="region of interest" description="Disordered" evidence="7">
    <location>
        <begin position="1"/>
        <end position="34"/>
    </location>
</feature>
<dbReference type="GO" id="GO:0005634">
    <property type="term" value="C:nucleus"/>
    <property type="evidence" value="ECO:0007669"/>
    <property type="project" value="UniProtKB-SubCell"/>
</dbReference>
<evidence type="ECO:0000256" key="5">
    <source>
        <dbReference type="ARBA" id="ARBA00023242"/>
    </source>
</evidence>
<protein>
    <recommendedName>
        <fullName evidence="8">Zn(2)-C6 fungal-type domain-containing protein</fullName>
    </recommendedName>
</protein>
<dbReference type="SMART" id="SM00906">
    <property type="entry name" value="Fungal_trans"/>
    <property type="match status" value="1"/>
</dbReference>
<dbReference type="Proteomes" id="UP000701801">
    <property type="component" value="Unassembled WGS sequence"/>
</dbReference>
<feature type="compositionally biased region" description="Low complexity" evidence="7">
    <location>
        <begin position="1"/>
        <end position="12"/>
    </location>
</feature>
<feature type="region of interest" description="Disordered" evidence="7">
    <location>
        <begin position="722"/>
        <end position="749"/>
    </location>
</feature>
<dbReference type="InterPro" id="IPR001138">
    <property type="entry name" value="Zn2Cys6_DnaBD"/>
</dbReference>
<evidence type="ECO:0000313" key="10">
    <source>
        <dbReference type="Proteomes" id="UP000701801"/>
    </source>
</evidence>
<gene>
    <name evidence="9" type="ORF">HYALB_00006437</name>
</gene>
<dbReference type="AlphaFoldDB" id="A0A9N9Q5R5"/>
<dbReference type="InterPro" id="IPR007219">
    <property type="entry name" value="XnlR_reg_dom"/>
</dbReference>
<dbReference type="PANTHER" id="PTHR47338">
    <property type="entry name" value="ZN(II)2CYS6 TRANSCRIPTION FACTOR (EUROFUNG)-RELATED"/>
    <property type="match status" value="1"/>
</dbReference>
<dbReference type="PROSITE" id="PS00463">
    <property type="entry name" value="ZN2_CY6_FUNGAL_1"/>
    <property type="match status" value="1"/>
</dbReference>
<evidence type="ECO:0000256" key="7">
    <source>
        <dbReference type="SAM" id="MobiDB-lite"/>
    </source>
</evidence>
<evidence type="ECO:0000259" key="8">
    <source>
        <dbReference type="PROSITE" id="PS50048"/>
    </source>
</evidence>
<dbReference type="GO" id="GO:0003677">
    <property type="term" value="F:DNA binding"/>
    <property type="evidence" value="ECO:0007669"/>
    <property type="project" value="InterPro"/>
</dbReference>
<comment type="subcellular location">
    <subcellularLocation>
        <location evidence="1">Nucleus</location>
    </subcellularLocation>
</comment>
<dbReference type="EMBL" id="CAJVRM010000113">
    <property type="protein sequence ID" value="CAG8974701.1"/>
    <property type="molecule type" value="Genomic_DNA"/>
</dbReference>
<feature type="compositionally biased region" description="Polar residues" evidence="7">
    <location>
        <begin position="729"/>
        <end position="749"/>
    </location>
</feature>